<accession>A0AAE8ZNX2</accession>
<proteinExistence type="predicted"/>
<evidence type="ECO:0000313" key="2">
    <source>
        <dbReference type="Proteomes" id="UP000827892"/>
    </source>
</evidence>
<organism evidence="1 2">
    <name type="scientific">Caenorhabditis briggsae</name>
    <dbReference type="NCBI Taxonomy" id="6238"/>
    <lineage>
        <taxon>Eukaryota</taxon>
        <taxon>Metazoa</taxon>
        <taxon>Ecdysozoa</taxon>
        <taxon>Nematoda</taxon>
        <taxon>Chromadorea</taxon>
        <taxon>Rhabditida</taxon>
        <taxon>Rhabditina</taxon>
        <taxon>Rhabditomorpha</taxon>
        <taxon>Rhabditoidea</taxon>
        <taxon>Rhabditidae</taxon>
        <taxon>Peloderinae</taxon>
        <taxon>Caenorhabditis</taxon>
    </lineage>
</organism>
<sequence length="81" mass="9121">MHGKVSWMPRHNDPVSFTLPGSKNMLTVVTTPFGRILANLEITLKFYWGSASSKADNQQINLMPRFTSLLLVSSFLFGGRY</sequence>
<evidence type="ECO:0000313" key="1">
    <source>
        <dbReference type="EMBL" id="ULT81490.1"/>
    </source>
</evidence>
<name>A0AAE8ZNX2_CAEBR</name>
<dbReference type="EMBL" id="CP090896">
    <property type="protein sequence ID" value="ULT81490.1"/>
    <property type="molecule type" value="Genomic_DNA"/>
</dbReference>
<reference evidence="1 2" key="1">
    <citation type="submission" date="2022-05" db="EMBL/GenBank/DDBJ databases">
        <title>Chromosome-level reference genomes for two strains of Caenorhabditis briggsae: an improved platform for comparative genomics.</title>
        <authorList>
            <person name="Stevens L."/>
            <person name="Andersen E.C."/>
        </authorList>
    </citation>
    <scope>NUCLEOTIDE SEQUENCE [LARGE SCALE GENOMIC DNA]</scope>
    <source>
        <strain evidence="1">QX1410_ONT</strain>
        <tissue evidence="1">Whole-organism</tissue>
    </source>
</reference>
<gene>
    <name evidence="1" type="ORF">L3Y34_011433</name>
</gene>
<protein>
    <submittedName>
        <fullName evidence="1">Uncharacterized protein</fullName>
    </submittedName>
</protein>
<dbReference type="Proteomes" id="UP000827892">
    <property type="component" value="Chromosome X"/>
</dbReference>
<dbReference type="AlphaFoldDB" id="A0AAE8ZNX2"/>